<dbReference type="Proteomes" id="UP000189670">
    <property type="component" value="Unassembled WGS sequence"/>
</dbReference>
<dbReference type="GO" id="GO:0017004">
    <property type="term" value="P:cytochrome complex assembly"/>
    <property type="evidence" value="ECO:0007669"/>
    <property type="project" value="UniProtKB-KW"/>
</dbReference>
<keyword evidence="2 6" id="KW-0812">Transmembrane</keyword>
<name>A0A1V1P532_9BACT</name>
<evidence type="ECO:0000256" key="6">
    <source>
        <dbReference type="SAM" id="Phobius"/>
    </source>
</evidence>
<keyword evidence="5 6" id="KW-0472">Membrane</keyword>
<evidence type="ECO:0000256" key="2">
    <source>
        <dbReference type="ARBA" id="ARBA00022692"/>
    </source>
</evidence>
<accession>A0A1V1P532</accession>
<dbReference type="PANTHER" id="PTHR31566">
    <property type="entry name" value="CYTOCHROME C BIOGENESIS PROTEIN CCS1, CHLOROPLASTIC"/>
    <property type="match status" value="1"/>
</dbReference>
<gene>
    <name evidence="8" type="ORF">OMM_09142</name>
</gene>
<dbReference type="Pfam" id="PF05140">
    <property type="entry name" value="ResB"/>
    <property type="match status" value="1"/>
</dbReference>
<evidence type="ECO:0000313" key="8">
    <source>
        <dbReference type="EMBL" id="ETR69992.1"/>
    </source>
</evidence>
<evidence type="ECO:0000256" key="1">
    <source>
        <dbReference type="ARBA" id="ARBA00004141"/>
    </source>
</evidence>
<dbReference type="InterPro" id="IPR023494">
    <property type="entry name" value="Cyt_c_bgen_Ccs1/CcsB/ResB"/>
</dbReference>
<dbReference type="AlphaFoldDB" id="A0A1V1P532"/>
<evidence type="ECO:0000256" key="3">
    <source>
        <dbReference type="ARBA" id="ARBA00022748"/>
    </source>
</evidence>
<proteinExistence type="predicted"/>
<reference evidence="9" key="1">
    <citation type="submission" date="2012-11" db="EMBL/GenBank/DDBJ databases">
        <authorList>
            <person name="Lucero-Rivera Y.E."/>
            <person name="Tovar-Ramirez D."/>
        </authorList>
    </citation>
    <scope>NUCLEOTIDE SEQUENCE [LARGE SCALE GENOMIC DNA]</scope>
    <source>
        <strain evidence="9">Araruama</strain>
    </source>
</reference>
<sequence>MGPTLTLLLEIKSANKSDDTVMPQLVMIPVQYPKFDHMRQGYFVISVMNETDFRIPESEKRYYTGLQITKDPGIYLVYTGFIMMLIGIFVTFFMSHRQYFVEVMENSSGTCQVLVTGIANKNKLGMIQKLGRLKQELQNIDTHCRTIEGKI</sequence>
<comment type="subcellular location">
    <subcellularLocation>
        <location evidence="1">Membrane</location>
        <topology evidence="1">Multi-pass membrane protein</topology>
    </subcellularLocation>
</comment>
<dbReference type="EMBL" id="ATBP01000511">
    <property type="protein sequence ID" value="ETR69992.1"/>
    <property type="molecule type" value="Genomic_DNA"/>
</dbReference>
<organism evidence="8 9">
    <name type="scientific">Candidatus Magnetoglobus multicellularis str. Araruama</name>
    <dbReference type="NCBI Taxonomy" id="890399"/>
    <lineage>
        <taxon>Bacteria</taxon>
        <taxon>Pseudomonadati</taxon>
        <taxon>Thermodesulfobacteriota</taxon>
        <taxon>Desulfobacteria</taxon>
        <taxon>Desulfobacterales</taxon>
        <taxon>Desulfobacteraceae</taxon>
        <taxon>Candidatus Magnetoglobus</taxon>
    </lineage>
</organism>
<feature type="transmembrane region" description="Helical" evidence="6">
    <location>
        <begin position="73"/>
        <end position="94"/>
    </location>
</feature>
<keyword evidence="4 6" id="KW-1133">Transmembrane helix</keyword>
<evidence type="ECO:0000256" key="5">
    <source>
        <dbReference type="ARBA" id="ARBA00023136"/>
    </source>
</evidence>
<feature type="domain" description="ResB-like" evidence="7">
    <location>
        <begin position="46"/>
        <end position="128"/>
    </location>
</feature>
<dbReference type="InterPro" id="IPR007816">
    <property type="entry name" value="ResB-like_domain"/>
</dbReference>
<dbReference type="GO" id="GO:0016020">
    <property type="term" value="C:membrane"/>
    <property type="evidence" value="ECO:0007669"/>
    <property type="project" value="UniProtKB-SubCell"/>
</dbReference>
<evidence type="ECO:0000256" key="4">
    <source>
        <dbReference type="ARBA" id="ARBA00022989"/>
    </source>
</evidence>
<keyword evidence="3" id="KW-0201">Cytochrome c-type biogenesis</keyword>
<comment type="caution">
    <text evidence="8">The sequence shown here is derived from an EMBL/GenBank/DDBJ whole genome shotgun (WGS) entry which is preliminary data.</text>
</comment>
<evidence type="ECO:0000313" key="9">
    <source>
        <dbReference type="Proteomes" id="UP000189670"/>
    </source>
</evidence>
<protein>
    <recommendedName>
        <fullName evidence="7">ResB-like domain-containing protein</fullName>
    </recommendedName>
</protein>
<evidence type="ECO:0000259" key="7">
    <source>
        <dbReference type="Pfam" id="PF05140"/>
    </source>
</evidence>